<feature type="transmembrane region" description="Helical" evidence="1">
    <location>
        <begin position="115"/>
        <end position="133"/>
    </location>
</feature>
<feature type="transmembrane region" description="Helical" evidence="1">
    <location>
        <begin position="54"/>
        <end position="73"/>
    </location>
</feature>
<feature type="transmembrane region" description="Helical" evidence="1">
    <location>
        <begin position="340"/>
        <end position="358"/>
    </location>
</feature>
<name>A0A2B4SIZ3_STYPI</name>
<proteinExistence type="predicted"/>
<accession>A0A2B4SIZ3</accession>
<keyword evidence="1" id="KW-1133">Transmembrane helix</keyword>
<dbReference type="OrthoDB" id="5969412at2759"/>
<evidence type="ECO:0000313" key="3">
    <source>
        <dbReference type="Proteomes" id="UP000225706"/>
    </source>
</evidence>
<dbReference type="AlphaFoldDB" id="A0A2B4SIZ3"/>
<reference evidence="3" key="1">
    <citation type="journal article" date="2017" name="bioRxiv">
        <title>Comparative analysis of the genomes of Stylophora pistillata and Acropora digitifera provides evidence for extensive differences between species of corals.</title>
        <authorList>
            <person name="Voolstra C.R."/>
            <person name="Li Y."/>
            <person name="Liew Y.J."/>
            <person name="Baumgarten S."/>
            <person name="Zoccola D."/>
            <person name="Flot J.-F."/>
            <person name="Tambutte S."/>
            <person name="Allemand D."/>
            <person name="Aranda M."/>
        </authorList>
    </citation>
    <scope>NUCLEOTIDE SEQUENCE [LARGE SCALE GENOMIC DNA]</scope>
</reference>
<feature type="transmembrane region" description="Helical" evidence="1">
    <location>
        <begin position="234"/>
        <end position="256"/>
    </location>
</feature>
<feature type="transmembrane region" description="Helical" evidence="1">
    <location>
        <begin position="200"/>
        <end position="222"/>
    </location>
</feature>
<keyword evidence="3" id="KW-1185">Reference proteome</keyword>
<sequence length="360" mass="41405">MERMKERFHRELQDPTHELVKDGGFSFMHNNSRDVKEGERHYTYWKDSTEHNKIHIFFSTLLFAIVLILENVTNFKQLENCKSSISFHWIESCVIVFSFRFWGRKRVRSFRSQVITFRSLLFCFVATVTLYGLDFNHSTLGISAGSESYLISLALMAPLVLVTSWLMGRHSYPDKIIVLVAAASSLVMVLFCSFKDCHAHYRMSFSHGAFGLLMATSLAFYIEQAKICLSKLQVSLSQLLYLMNVSCAICLPFIALLSGELPYLEIELSKRGTLKLIFSILILALLRLASQTACLYHLRHSTPVLNATVRGFSWIWITLYITFNTPGVRGVLVVPVLANFWLYFVFVFLPTFITDVFWTF</sequence>
<keyword evidence="1" id="KW-0472">Membrane</keyword>
<comment type="caution">
    <text evidence="2">The sequence shown here is derived from an EMBL/GenBank/DDBJ whole genome shotgun (WGS) entry which is preliminary data.</text>
</comment>
<evidence type="ECO:0000313" key="2">
    <source>
        <dbReference type="EMBL" id="PFX30634.1"/>
    </source>
</evidence>
<organism evidence="2 3">
    <name type="scientific">Stylophora pistillata</name>
    <name type="common">Smooth cauliflower coral</name>
    <dbReference type="NCBI Taxonomy" id="50429"/>
    <lineage>
        <taxon>Eukaryota</taxon>
        <taxon>Metazoa</taxon>
        <taxon>Cnidaria</taxon>
        <taxon>Anthozoa</taxon>
        <taxon>Hexacorallia</taxon>
        <taxon>Scleractinia</taxon>
        <taxon>Astrocoeniina</taxon>
        <taxon>Pocilloporidae</taxon>
        <taxon>Stylophora</taxon>
    </lineage>
</organism>
<dbReference type="Proteomes" id="UP000225706">
    <property type="component" value="Unassembled WGS sequence"/>
</dbReference>
<evidence type="ECO:0000256" key="1">
    <source>
        <dbReference type="SAM" id="Phobius"/>
    </source>
</evidence>
<feature type="transmembrane region" description="Helical" evidence="1">
    <location>
        <begin position="276"/>
        <end position="296"/>
    </location>
</feature>
<feature type="transmembrane region" description="Helical" evidence="1">
    <location>
        <begin position="85"/>
        <end position="103"/>
    </location>
</feature>
<dbReference type="EMBL" id="LSMT01000047">
    <property type="protein sequence ID" value="PFX30634.1"/>
    <property type="molecule type" value="Genomic_DNA"/>
</dbReference>
<feature type="transmembrane region" description="Helical" evidence="1">
    <location>
        <begin position="308"/>
        <end position="328"/>
    </location>
</feature>
<feature type="transmembrane region" description="Helical" evidence="1">
    <location>
        <begin position="148"/>
        <end position="167"/>
    </location>
</feature>
<keyword evidence="1" id="KW-0812">Transmembrane</keyword>
<protein>
    <submittedName>
        <fullName evidence="2">Uncharacterized protein</fullName>
    </submittedName>
</protein>
<gene>
    <name evidence="2" type="ORF">AWC38_SpisGene4578</name>
</gene>
<feature type="transmembrane region" description="Helical" evidence="1">
    <location>
        <begin position="176"/>
        <end position="194"/>
    </location>
</feature>